<feature type="region of interest" description="Disordered" evidence="1">
    <location>
        <begin position="296"/>
        <end position="368"/>
    </location>
</feature>
<accession>W2PWF1</accession>
<dbReference type="PANTHER" id="PTHR46599:SF3">
    <property type="entry name" value="PIGGYBAC TRANSPOSABLE ELEMENT-DERIVED PROTEIN 4"/>
    <property type="match status" value="1"/>
</dbReference>
<gene>
    <name evidence="3" type="ORF">PPTG_14693</name>
</gene>
<proteinExistence type="predicted"/>
<feature type="compositionally biased region" description="Acidic residues" evidence="1">
    <location>
        <begin position="338"/>
        <end position="351"/>
    </location>
</feature>
<evidence type="ECO:0000256" key="1">
    <source>
        <dbReference type="SAM" id="MobiDB-lite"/>
    </source>
</evidence>
<evidence type="ECO:0000313" key="3">
    <source>
        <dbReference type="EMBL" id="ETN04966.1"/>
    </source>
</evidence>
<dbReference type="VEuPathDB" id="FungiDB:PPTG_14693"/>
<sequence>MTREAKKDDFSPYEILHVLGLLMARMLNTQRRRFQDHYQTERVGAVARGTFNDYMPRHRFEHIMSNLHFTKIADVQATRDRAWKVHSVIDTLQERFPLGYQTPPVLSFDEGMIPSRNRNNPTRQYLKAKLPNGGDEHEAQEGNATSSRAHPWCVTITVGWEGSTYTISFDFSAIVNAYIVFSEAQKRIDVRPTSHAGFLLELHAQLLAMKREVFVERSTASGVNSDEEDLAPFTRDHEPAECPDWQVVNGVASVVRGNVNKSDKAQLFLCNKVWKHYPGNSMTCFQIWHKWDNGAKRPHPRCGRDIQSRAAGTGGGKKRERREAGREAGDGQGRDSGEGDAPDDDGEDVNSDGDGVHSSGEDQQQDEE</sequence>
<feature type="compositionally biased region" description="Basic and acidic residues" evidence="1">
    <location>
        <begin position="321"/>
        <end position="337"/>
    </location>
</feature>
<dbReference type="EMBL" id="KI669602">
    <property type="protein sequence ID" value="ETN04966.1"/>
    <property type="molecule type" value="Genomic_DNA"/>
</dbReference>
<evidence type="ECO:0000313" key="4">
    <source>
        <dbReference type="Proteomes" id="UP000018817"/>
    </source>
</evidence>
<reference evidence="3 4" key="2">
    <citation type="submission" date="2013-11" db="EMBL/GenBank/DDBJ databases">
        <title>The Genome Sequence of Phytophthora parasitica INRA-310.</title>
        <authorList>
            <consortium name="The Broad Institute Genomics Platform"/>
            <person name="Russ C."/>
            <person name="Tyler B."/>
            <person name="Panabieres F."/>
            <person name="Shan W."/>
            <person name="Tripathy S."/>
            <person name="Grunwald N."/>
            <person name="Machado M."/>
            <person name="Johnson C.S."/>
            <person name="Arredondo F."/>
            <person name="Hong C."/>
            <person name="Coffey M."/>
            <person name="Young S.K."/>
            <person name="Zeng Q."/>
            <person name="Gargeya S."/>
            <person name="Fitzgerald M."/>
            <person name="Abouelleil A."/>
            <person name="Alvarado L."/>
            <person name="Chapman S.B."/>
            <person name="Gainer-Dewar J."/>
            <person name="Goldberg J."/>
            <person name="Griggs A."/>
            <person name="Gujja S."/>
            <person name="Hansen M."/>
            <person name="Howarth C."/>
            <person name="Imamovic A."/>
            <person name="Ireland A."/>
            <person name="Larimer J."/>
            <person name="McCowan C."/>
            <person name="Murphy C."/>
            <person name="Pearson M."/>
            <person name="Poon T.W."/>
            <person name="Priest M."/>
            <person name="Roberts A."/>
            <person name="Saif S."/>
            <person name="Shea T."/>
            <person name="Sykes S."/>
            <person name="Wortman J."/>
            <person name="Nusbaum C."/>
            <person name="Birren B."/>
        </authorList>
    </citation>
    <scope>NUCLEOTIDE SEQUENCE [LARGE SCALE GENOMIC DNA]</scope>
    <source>
        <strain evidence="3 4">INRA-310</strain>
    </source>
</reference>
<dbReference type="Proteomes" id="UP000018817">
    <property type="component" value="Unassembled WGS sequence"/>
</dbReference>
<feature type="domain" description="PiggyBac transposable element-derived protein" evidence="2">
    <location>
        <begin position="5"/>
        <end position="135"/>
    </location>
</feature>
<dbReference type="PANTHER" id="PTHR46599">
    <property type="entry name" value="PIGGYBAC TRANSPOSABLE ELEMENT-DERIVED PROTEIN 4"/>
    <property type="match status" value="1"/>
</dbReference>
<organism evidence="3 4">
    <name type="scientific">Phytophthora nicotianae (strain INRA-310)</name>
    <name type="common">Phytophthora parasitica</name>
    <dbReference type="NCBI Taxonomy" id="761204"/>
    <lineage>
        <taxon>Eukaryota</taxon>
        <taxon>Sar</taxon>
        <taxon>Stramenopiles</taxon>
        <taxon>Oomycota</taxon>
        <taxon>Peronosporomycetes</taxon>
        <taxon>Peronosporales</taxon>
        <taxon>Peronosporaceae</taxon>
        <taxon>Phytophthora</taxon>
    </lineage>
</organism>
<dbReference type="AlphaFoldDB" id="W2PWF1"/>
<dbReference type="RefSeq" id="XP_008909903.1">
    <property type="nucleotide sequence ID" value="XM_008911655.1"/>
</dbReference>
<dbReference type="InterPro" id="IPR029526">
    <property type="entry name" value="PGBD"/>
</dbReference>
<evidence type="ECO:0000259" key="2">
    <source>
        <dbReference type="Pfam" id="PF13843"/>
    </source>
</evidence>
<dbReference type="Pfam" id="PF13843">
    <property type="entry name" value="DDE_Tnp_1_7"/>
    <property type="match status" value="1"/>
</dbReference>
<dbReference type="GeneID" id="20183962"/>
<reference evidence="4" key="1">
    <citation type="submission" date="2011-12" db="EMBL/GenBank/DDBJ databases">
        <authorList>
            <consortium name="The Broad Institute Genome Sequencing Platform"/>
            <person name="Russ C."/>
            <person name="Tyler B."/>
            <person name="Panabieres F."/>
            <person name="Shan W."/>
            <person name="Tripathy S."/>
            <person name="Grunwald N."/>
            <person name="Machado M."/>
            <person name="Young S.K."/>
            <person name="Zeng Q."/>
            <person name="Gargeya S."/>
            <person name="Fitzgerald M."/>
            <person name="Haas B."/>
            <person name="Abouelleil A."/>
            <person name="Alvarado L."/>
            <person name="Arachchi H.M."/>
            <person name="Berlin A."/>
            <person name="Chapman S.B."/>
            <person name="Gearin G."/>
            <person name="Goldberg J."/>
            <person name="Griggs A."/>
            <person name="Gujja S."/>
            <person name="Hansen M."/>
            <person name="Heiman D."/>
            <person name="Howarth C."/>
            <person name="Larimer J."/>
            <person name="Lui A."/>
            <person name="MacDonald P.J.P."/>
            <person name="McCowen C."/>
            <person name="Montmayeur A."/>
            <person name="Murphy C."/>
            <person name="Neiman D."/>
            <person name="Pearson M."/>
            <person name="Priest M."/>
            <person name="Roberts A."/>
            <person name="Saif S."/>
            <person name="Shea T."/>
            <person name="Sisk P."/>
            <person name="Stolte C."/>
            <person name="Sykes S."/>
            <person name="Wortman J."/>
            <person name="Nusbaum C."/>
            <person name="Birren B."/>
        </authorList>
    </citation>
    <scope>NUCLEOTIDE SEQUENCE [LARGE SCALE GENOMIC DNA]</scope>
    <source>
        <strain evidence="4">INRA-310</strain>
    </source>
</reference>
<name>W2PWF1_PHYN3</name>
<protein>
    <recommendedName>
        <fullName evidence="2">PiggyBac transposable element-derived protein domain-containing protein</fullName>
    </recommendedName>
</protein>